<sequence>MPTSASRPRRSARSPTRPRPVRPVVVHAPRGLDLRPSPVRHSGGTAPAAIAHRTAPARLRPTGRRPSAWAPGALTAAARRTPALHSGARRCPLALGPRPAATAAIPPPGAYCFLVSEMENKKKKYVDLKSMWGKAEKKQRSDNNNSLEPQVASNDPNPTSAPTIESDPRIANESGEPSKPA</sequence>
<evidence type="ECO:0000313" key="2">
    <source>
        <dbReference type="EMBL" id="KAG8068234.1"/>
    </source>
</evidence>
<reference evidence="2" key="2">
    <citation type="submission" date="2021-02" db="EMBL/GenBank/DDBJ databases">
        <authorList>
            <person name="Kimball J.A."/>
            <person name="Haas M.W."/>
            <person name="Macchietto M."/>
            <person name="Kono T."/>
            <person name="Duquette J."/>
            <person name="Shao M."/>
        </authorList>
    </citation>
    <scope>NUCLEOTIDE SEQUENCE</scope>
    <source>
        <tissue evidence="2">Fresh leaf tissue</tissue>
    </source>
</reference>
<evidence type="ECO:0000313" key="3">
    <source>
        <dbReference type="Proteomes" id="UP000729402"/>
    </source>
</evidence>
<dbReference type="EMBL" id="JAAALK010000284">
    <property type="protein sequence ID" value="KAG8068234.1"/>
    <property type="molecule type" value="Genomic_DNA"/>
</dbReference>
<evidence type="ECO:0000256" key="1">
    <source>
        <dbReference type="SAM" id="MobiDB-lite"/>
    </source>
</evidence>
<dbReference type="Proteomes" id="UP000729402">
    <property type="component" value="Unassembled WGS sequence"/>
</dbReference>
<accession>A0A8J5SLM0</accession>
<organism evidence="2 3">
    <name type="scientific">Zizania palustris</name>
    <name type="common">Northern wild rice</name>
    <dbReference type="NCBI Taxonomy" id="103762"/>
    <lineage>
        <taxon>Eukaryota</taxon>
        <taxon>Viridiplantae</taxon>
        <taxon>Streptophyta</taxon>
        <taxon>Embryophyta</taxon>
        <taxon>Tracheophyta</taxon>
        <taxon>Spermatophyta</taxon>
        <taxon>Magnoliopsida</taxon>
        <taxon>Liliopsida</taxon>
        <taxon>Poales</taxon>
        <taxon>Poaceae</taxon>
        <taxon>BOP clade</taxon>
        <taxon>Oryzoideae</taxon>
        <taxon>Oryzeae</taxon>
        <taxon>Zizaniinae</taxon>
        <taxon>Zizania</taxon>
    </lineage>
</organism>
<feature type="region of interest" description="Disordered" evidence="1">
    <location>
        <begin position="134"/>
        <end position="181"/>
    </location>
</feature>
<name>A0A8J5SLM0_ZIZPA</name>
<protein>
    <submittedName>
        <fullName evidence="2">Uncharacterized protein</fullName>
    </submittedName>
</protein>
<comment type="caution">
    <text evidence="2">The sequence shown here is derived from an EMBL/GenBank/DDBJ whole genome shotgun (WGS) entry which is preliminary data.</text>
</comment>
<reference evidence="2" key="1">
    <citation type="journal article" date="2021" name="bioRxiv">
        <title>Whole Genome Assembly and Annotation of Northern Wild Rice, Zizania palustris L., Supports a Whole Genome Duplication in the Zizania Genus.</title>
        <authorList>
            <person name="Haas M."/>
            <person name="Kono T."/>
            <person name="Macchietto M."/>
            <person name="Millas R."/>
            <person name="McGilp L."/>
            <person name="Shao M."/>
            <person name="Duquette J."/>
            <person name="Hirsch C.N."/>
            <person name="Kimball J."/>
        </authorList>
    </citation>
    <scope>NUCLEOTIDE SEQUENCE</scope>
    <source>
        <tissue evidence="2">Fresh leaf tissue</tissue>
    </source>
</reference>
<gene>
    <name evidence="2" type="ORF">GUJ93_ZPchr0005g15598</name>
</gene>
<feature type="region of interest" description="Disordered" evidence="1">
    <location>
        <begin position="1"/>
        <end position="46"/>
    </location>
</feature>
<feature type="compositionally biased region" description="Polar residues" evidence="1">
    <location>
        <begin position="142"/>
        <end position="163"/>
    </location>
</feature>
<dbReference type="AlphaFoldDB" id="A0A8J5SLM0"/>
<proteinExistence type="predicted"/>
<keyword evidence="3" id="KW-1185">Reference proteome</keyword>